<accession>A0A5B7CLM5</accession>
<dbReference type="AlphaFoldDB" id="A0A5B7CLM5"/>
<dbReference type="Proteomes" id="UP000324222">
    <property type="component" value="Unassembled WGS sequence"/>
</dbReference>
<evidence type="ECO:0000313" key="3">
    <source>
        <dbReference type="Proteomes" id="UP000324222"/>
    </source>
</evidence>
<evidence type="ECO:0000313" key="2">
    <source>
        <dbReference type="EMBL" id="MPC10320.1"/>
    </source>
</evidence>
<feature type="region of interest" description="Disordered" evidence="1">
    <location>
        <begin position="1"/>
        <end position="24"/>
    </location>
</feature>
<sequence>MKTEEVEEEEEEDTNNPPPQPPPPFSLLVVVMTAAAGARYHSAPPLCSFLRILRPFGALNVRVGDVSGGFDRIWEAEQSTGARQQRREKCKTKRVMFGRREVWSH</sequence>
<comment type="caution">
    <text evidence="2">The sequence shown here is derived from an EMBL/GenBank/DDBJ whole genome shotgun (WGS) entry which is preliminary data.</text>
</comment>
<dbReference type="EMBL" id="VSRR010000111">
    <property type="protein sequence ID" value="MPC10320.1"/>
    <property type="molecule type" value="Genomic_DNA"/>
</dbReference>
<name>A0A5B7CLM5_PORTR</name>
<evidence type="ECO:0000256" key="1">
    <source>
        <dbReference type="SAM" id="MobiDB-lite"/>
    </source>
</evidence>
<protein>
    <submittedName>
        <fullName evidence="2">Uncharacterized protein</fullName>
    </submittedName>
</protein>
<reference evidence="2 3" key="1">
    <citation type="submission" date="2019-05" db="EMBL/GenBank/DDBJ databases">
        <title>Another draft genome of Portunus trituberculatus and its Hox gene families provides insights of decapod evolution.</title>
        <authorList>
            <person name="Jeong J.-H."/>
            <person name="Song I."/>
            <person name="Kim S."/>
            <person name="Choi T."/>
            <person name="Kim D."/>
            <person name="Ryu S."/>
            <person name="Kim W."/>
        </authorList>
    </citation>
    <scope>NUCLEOTIDE SEQUENCE [LARGE SCALE GENOMIC DNA]</scope>
    <source>
        <tissue evidence="2">Muscle</tissue>
    </source>
</reference>
<proteinExistence type="predicted"/>
<organism evidence="2 3">
    <name type="scientific">Portunus trituberculatus</name>
    <name type="common">Swimming crab</name>
    <name type="synonym">Neptunus trituberculatus</name>
    <dbReference type="NCBI Taxonomy" id="210409"/>
    <lineage>
        <taxon>Eukaryota</taxon>
        <taxon>Metazoa</taxon>
        <taxon>Ecdysozoa</taxon>
        <taxon>Arthropoda</taxon>
        <taxon>Crustacea</taxon>
        <taxon>Multicrustacea</taxon>
        <taxon>Malacostraca</taxon>
        <taxon>Eumalacostraca</taxon>
        <taxon>Eucarida</taxon>
        <taxon>Decapoda</taxon>
        <taxon>Pleocyemata</taxon>
        <taxon>Brachyura</taxon>
        <taxon>Eubrachyura</taxon>
        <taxon>Portunoidea</taxon>
        <taxon>Portunidae</taxon>
        <taxon>Portuninae</taxon>
        <taxon>Portunus</taxon>
    </lineage>
</organism>
<feature type="compositionally biased region" description="Acidic residues" evidence="1">
    <location>
        <begin position="1"/>
        <end position="14"/>
    </location>
</feature>
<keyword evidence="3" id="KW-1185">Reference proteome</keyword>
<gene>
    <name evidence="2" type="ORF">E2C01_002954</name>
</gene>